<keyword evidence="1" id="KW-1133">Transmembrane helix</keyword>
<sequence>MQQSQIESETDDRQTISPAYGSGAAVYHAAAPDNKADGDGPSMSSQVKKLWMAFTAVLVFVVTNAILLPYFAATLSDDMVNFASRDWVTELLRTELGLWDHLGPRVSLDLQGKEDPWGRLDLGLPDPLDLPEKRDPWGRLDLGLPDPLDLPEKRDTWGRLDLCLLVPLDLPEKRGSWGRLDLGLPVPLDLPEKRDPWGWLDLCLLVSLDLPEKRGSWGLLDPRKWMDHQEKLGLEG</sequence>
<protein>
    <submittedName>
        <fullName evidence="2">Hypp3226 protein</fullName>
    </submittedName>
</protein>
<feature type="transmembrane region" description="Helical" evidence="1">
    <location>
        <begin position="50"/>
        <end position="72"/>
    </location>
</feature>
<evidence type="ECO:0000313" key="2">
    <source>
        <dbReference type="EMBL" id="CAH1265693.1"/>
    </source>
</evidence>
<evidence type="ECO:0000313" key="3">
    <source>
        <dbReference type="Proteomes" id="UP000838412"/>
    </source>
</evidence>
<organism evidence="2 3">
    <name type="scientific">Branchiostoma lanceolatum</name>
    <name type="common">Common lancelet</name>
    <name type="synonym">Amphioxus lanceolatum</name>
    <dbReference type="NCBI Taxonomy" id="7740"/>
    <lineage>
        <taxon>Eukaryota</taxon>
        <taxon>Metazoa</taxon>
        <taxon>Chordata</taxon>
        <taxon>Cephalochordata</taxon>
        <taxon>Leptocardii</taxon>
        <taxon>Amphioxiformes</taxon>
        <taxon>Branchiostomatidae</taxon>
        <taxon>Branchiostoma</taxon>
    </lineage>
</organism>
<evidence type="ECO:0000256" key="1">
    <source>
        <dbReference type="SAM" id="Phobius"/>
    </source>
</evidence>
<accession>A0A8K0ETF7</accession>
<dbReference type="Proteomes" id="UP000838412">
    <property type="component" value="Chromosome 5"/>
</dbReference>
<keyword evidence="3" id="KW-1185">Reference proteome</keyword>
<dbReference type="EMBL" id="OV696690">
    <property type="protein sequence ID" value="CAH1265693.1"/>
    <property type="molecule type" value="Genomic_DNA"/>
</dbReference>
<keyword evidence="1" id="KW-0812">Transmembrane</keyword>
<reference evidence="2" key="1">
    <citation type="submission" date="2022-01" db="EMBL/GenBank/DDBJ databases">
        <authorList>
            <person name="Braso-Vives M."/>
        </authorList>
    </citation>
    <scope>NUCLEOTIDE SEQUENCE</scope>
</reference>
<gene>
    <name evidence="2" type="primary">Hypp3226</name>
    <name evidence="2" type="ORF">BLAG_LOCUS19597</name>
</gene>
<name>A0A8K0ETF7_BRALA</name>
<dbReference type="AlphaFoldDB" id="A0A8K0ETF7"/>
<keyword evidence="1" id="KW-0472">Membrane</keyword>
<proteinExistence type="predicted"/>